<feature type="DNA-binding region" description="OmpR/PhoB-type" evidence="9">
    <location>
        <begin position="128"/>
        <end position="227"/>
    </location>
</feature>
<dbReference type="InterPro" id="IPR011006">
    <property type="entry name" value="CheY-like_superfamily"/>
</dbReference>
<dbReference type="Gene3D" id="6.10.250.690">
    <property type="match status" value="1"/>
</dbReference>
<dbReference type="SMART" id="SM00862">
    <property type="entry name" value="Trans_reg_C"/>
    <property type="match status" value="1"/>
</dbReference>
<evidence type="ECO:0000256" key="6">
    <source>
        <dbReference type="ARBA" id="ARBA00023163"/>
    </source>
</evidence>
<dbReference type="GO" id="GO:0000976">
    <property type="term" value="F:transcription cis-regulatory region binding"/>
    <property type="evidence" value="ECO:0007669"/>
    <property type="project" value="TreeGrafter"/>
</dbReference>
<evidence type="ECO:0000313" key="13">
    <source>
        <dbReference type="Proteomes" id="UP000215214"/>
    </source>
</evidence>
<evidence type="ECO:0000259" key="10">
    <source>
        <dbReference type="PROSITE" id="PS50110"/>
    </source>
</evidence>
<dbReference type="SMART" id="SM00448">
    <property type="entry name" value="REC"/>
    <property type="match status" value="1"/>
</dbReference>
<proteinExistence type="predicted"/>
<keyword evidence="2 8" id="KW-0597">Phosphoprotein</keyword>
<dbReference type="InterPro" id="IPR039420">
    <property type="entry name" value="WalR-like"/>
</dbReference>
<dbReference type="FunFam" id="1.10.10.10:FF:000018">
    <property type="entry name" value="DNA-binding response regulator ResD"/>
    <property type="match status" value="1"/>
</dbReference>
<organism evidence="12 13">
    <name type="scientific">Tenacibaculum jejuense</name>
    <dbReference type="NCBI Taxonomy" id="584609"/>
    <lineage>
        <taxon>Bacteria</taxon>
        <taxon>Pseudomonadati</taxon>
        <taxon>Bacteroidota</taxon>
        <taxon>Flavobacteriia</taxon>
        <taxon>Flavobacteriales</taxon>
        <taxon>Flavobacteriaceae</taxon>
        <taxon>Tenacibaculum</taxon>
    </lineage>
</organism>
<keyword evidence="4" id="KW-0805">Transcription regulation</keyword>
<dbReference type="InterPro" id="IPR036388">
    <property type="entry name" value="WH-like_DNA-bd_sf"/>
</dbReference>
<evidence type="ECO:0000256" key="8">
    <source>
        <dbReference type="PROSITE-ProRule" id="PRU00169"/>
    </source>
</evidence>
<dbReference type="PROSITE" id="PS51755">
    <property type="entry name" value="OMPR_PHOB"/>
    <property type="match status" value="1"/>
</dbReference>
<feature type="modified residue" description="4-aspartylphosphate" evidence="8">
    <location>
        <position position="52"/>
    </location>
</feature>
<keyword evidence="6" id="KW-0804">Transcription</keyword>
<evidence type="ECO:0000256" key="2">
    <source>
        <dbReference type="ARBA" id="ARBA00022553"/>
    </source>
</evidence>
<dbReference type="PROSITE" id="PS50110">
    <property type="entry name" value="RESPONSE_REGULATORY"/>
    <property type="match status" value="1"/>
</dbReference>
<dbReference type="OrthoDB" id="9790442at2"/>
<dbReference type="FunFam" id="3.40.50.2300:FF:000001">
    <property type="entry name" value="DNA-binding response regulator PhoB"/>
    <property type="match status" value="1"/>
</dbReference>
<feature type="domain" description="Response regulatory" evidence="10">
    <location>
        <begin position="3"/>
        <end position="116"/>
    </location>
</feature>
<evidence type="ECO:0000313" key="12">
    <source>
        <dbReference type="EMBL" id="SNR15708.1"/>
    </source>
</evidence>
<evidence type="ECO:0000256" key="1">
    <source>
        <dbReference type="ARBA" id="ARBA00013332"/>
    </source>
</evidence>
<evidence type="ECO:0000259" key="11">
    <source>
        <dbReference type="PROSITE" id="PS51755"/>
    </source>
</evidence>
<dbReference type="GO" id="GO:0005829">
    <property type="term" value="C:cytosol"/>
    <property type="evidence" value="ECO:0007669"/>
    <property type="project" value="TreeGrafter"/>
</dbReference>
<dbReference type="PANTHER" id="PTHR48111">
    <property type="entry name" value="REGULATOR OF RPOS"/>
    <property type="match status" value="1"/>
</dbReference>
<dbReference type="InterPro" id="IPR001789">
    <property type="entry name" value="Sig_transdc_resp-reg_receiver"/>
</dbReference>
<dbReference type="Pfam" id="PF00486">
    <property type="entry name" value="Trans_reg_C"/>
    <property type="match status" value="1"/>
</dbReference>
<gene>
    <name evidence="12" type="ORF">TJEJU_2005</name>
</gene>
<comment type="function">
    <text evidence="7">This protein is a positive regulator for the phosphate regulon. Transcription of this operon is positively regulated by PhoB and PhoR when phosphate is limited.</text>
</comment>
<dbReference type="Gene3D" id="3.40.50.2300">
    <property type="match status" value="1"/>
</dbReference>
<evidence type="ECO:0000256" key="5">
    <source>
        <dbReference type="ARBA" id="ARBA00023125"/>
    </source>
</evidence>
<dbReference type="GO" id="GO:0032993">
    <property type="term" value="C:protein-DNA complex"/>
    <property type="evidence" value="ECO:0007669"/>
    <property type="project" value="TreeGrafter"/>
</dbReference>
<evidence type="ECO:0000256" key="3">
    <source>
        <dbReference type="ARBA" id="ARBA00023012"/>
    </source>
</evidence>
<dbReference type="KEGG" id="tje:TJEJU_2005"/>
<dbReference type="RefSeq" id="WP_095071686.1">
    <property type="nucleotide sequence ID" value="NZ_LT899436.1"/>
</dbReference>
<dbReference type="GO" id="GO:0000156">
    <property type="term" value="F:phosphorelay response regulator activity"/>
    <property type="evidence" value="ECO:0007669"/>
    <property type="project" value="TreeGrafter"/>
</dbReference>
<sequence length="241" mass="27957">MKKILIIDDDKSVLNLLKINILNNGYTAELAEDGRQGLDLAMTNNYDLILLDITLPKLDGIEVCKRIRQKKEVPIIMLTGKTDELDKVLSLEFGADDYVTKPFGIRELMARIKAVLRRYEYNFNIDIHKTLVFDDLSINIPKRIVYKKESKINLSPKEFDLLTLFVNNPGKIYSRSTLLQLVWGYNFKGYTHTVNSHINRLRSKVEYDMTNPKYILTEWGIGYKFNDSLTSYLDEQIPIIV</sequence>
<keyword evidence="13" id="KW-1185">Reference proteome</keyword>
<dbReference type="SUPFAM" id="SSF52172">
    <property type="entry name" value="CheY-like"/>
    <property type="match status" value="1"/>
</dbReference>
<dbReference type="InterPro" id="IPR016032">
    <property type="entry name" value="Sig_transdc_resp-reg_C-effctor"/>
</dbReference>
<protein>
    <recommendedName>
        <fullName evidence="1">Phosphate regulon transcriptional regulatory protein PhoB</fullName>
    </recommendedName>
</protein>
<dbReference type="SUPFAM" id="SSF46894">
    <property type="entry name" value="C-terminal effector domain of the bipartite response regulators"/>
    <property type="match status" value="1"/>
</dbReference>
<dbReference type="PANTHER" id="PTHR48111:SF1">
    <property type="entry name" value="TWO-COMPONENT RESPONSE REGULATOR ORR33"/>
    <property type="match status" value="1"/>
</dbReference>
<evidence type="ECO:0000256" key="4">
    <source>
        <dbReference type="ARBA" id="ARBA00023015"/>
    </source>
</evidence>
<reference evidence="12 13" key="1">
    <citation type="submission" date="2017-07" db="EMBL/GenBank/DDBJ databases">
        <authorList>
            <person name="Sun Z.S."/>
            <person name="Albrecht U."/>
            <person name="Echele G."/>
            <person name="Lee C.C."/>
        </authorList>
    </citation>
    <scope>NUCLEOTIDE SEQUENCE [LARGE SCALE GENOMIC DNA]</scope>
    <source>
        <strain evidence="13">type strain: KCTC 22618</strain>
    </source>
</reference>
<dbReference type="Pfam" id="PF00072">
    <property type="entry name" value="Response_reg"/>
    <property type="match status" value="1"/>
</dbReference>
<name>A0A238UAV5_9FLAO</name>
<dbReference type="Proteomes" id="UP000215214">
    <property type="component" value="Chromosome TJEJU"/>
</dbReference>
<evidence type="ECO:0000256" key="9">
    <source>
        <dbReference type="PROSITE-ProRule" id="PRU01091"/>
    </source>
</evidence>
<dbReference type="Gene3D" id="1.10.10.10">
    <property type="entry name" value="Winged helix-like DNA-binding domain superfamily/Winged helix DNA-binding domain"/>
    <property type="match status" value="1"/>
</dbReference>
<dbReference type="EMBL" id="LT899436">
    <property type="protein sequence ID" value="SNR15708.1"/>
    <property type="molecule type" value="Genomic_DNA"/>
</dbReference>
<accession>A0A238UAV5</accession>
<dbReference type="CDD" id="cd00383">
    <property type="entry name" value="trans_reg_C"/>
    <property type="match status" value="1"/>
</dbReference>
<dbReference type="InterPro" id="IPR001867">
    <property type="entry name" value="OmpR/PhoB-type_DNA-bd"/>
</dbReference>
<keyword evidence="5 9" id="KW-0238">DNA-binding</keyword>
<evidence type="ECO:0000256" key="7">
    <source>
        <dbReference type="ARBA" id="ARBA00024735"/>
    </source>
</evidence>
<dbReference type="GO" id="GO:0006355">
    <property type="term" value="P:regulation of DNA-templated transcription"/>
    <property type="evidence" value="ECO:0007669"/>
    <property type="project" value="InterPro"/>
</dbReference>
<dbReference type="AlphaFoldDB" id="A0A238UAV5"/>
<feature type="domain" description="OmpR/PhoB-type" evidence="11">
    <location>
        <begin position="128"/>
        <end position="227"/>
    </location>
</feature>
<keyword evidence="3" id="KW-0902">Two-component regulatory system</keyword>